<feature type="chain" id="PRO_5038452464" evidence="6">
    <location>
        <begin position="20"/>
        <end position="630"/>
    </location>
</feature>
<evidence type="ECO:0000256" key="6">
    <source>
        <dbReference type="SAM" id="SignalP"/>
    </source>
</evidence>
<dbReference type="AlphaFoldDB" id="A0A9D9NI55"/>
<dbReference type="SUPFAM" id="SSF51905">
    <property type="entry name" value="FAD/NAD(P)-binding domain"/>
    <property type="match status" value="1"/>
</dbReference>
<keyword evidence="1" id="KW-0004">4Fe-4S</keyword>
<keyword evidence="5" id="KW-0411">Iron-sulfur</keyword>
<keyword evidence="4" id="KW-0408">Iron</keyword>
<evidence type="ECO:0000256" key="3">
    <source>
        <dbReference type="ARBA" id="ARBA00023002"/>
    </source>
</evidence>
<evidence type="ECO:0000256" key="2">
    <source>
        <dbReference type="ARBA" id="ARBA00022723"/>
    </source>
</evidence>
<sequence>MKRILAFLAGIVSAAAASASGYDVVVVGGTPGGIMTAISAARDGMDVLLLERTWHIGGLPANGLGATDITTRGATAGLFLEFVSRNRQYYADTYGEDSPQVKDCSDGYHFEPSVAERTFLDMLADEGERITVLYGRQFDSDPANVSMEGYAIRSITVLDRNTGANETYSGKVFIDSTYEGDLAAAANVPYRLGRESRSEYGEPCSGRIYRHWGVQFGKGEKRTFNGYEGYESDGTTYQGDNAIQAYNYRLCLTKDKAHMRPVDKPDTYDREEYLSLVEDVWTGRNTSIETAGLSEEDYEANRAVLKAGGKTTIPGDPWGMAKVTNMVRLPNGKTDANNQHMAFISTDLPEENWPWPTASWEWRDRFALRLKDYTLGLLWFVQNDKALPEQFRKECREWGLSSDEYEDNSNFPRQVYVREGRRMEGMYFFTAWDAIAVSEGQRPPVHKESIASSHYALDSHACFKREEGRVHLDGFFGYESVPYTIPFGVMVPKQVSNLLFPVPVSGSHVGFSTMRMEPCWMALGQAAGVAAALAVRTGLPVQKLPVSWIQDRLLDEGASLIWLKDVPVDAPDFKMVQKMALEGYIPGWEARLDEDATPQERKSFRRLSGIDVPEEITKRREIFGYIYERL</sequence>
<keyword evidence="6" id="KW-0732">Signal</keyword>
<dbReference type="InterPro" id="IPR039650">
    <property type="entry name" value="HdrA-like"/>
</dbReference>
<evidence type="ECO:0000256" key="5">
    <source>
        <dbReference type="ARBA" id="ARBA00023014"/>
    </source>
</evidence>
<reference evidence="7" key="1">
    <citation type="submission" date="2020-10" db="EMBL/GenBank/DDBJ databases">
        <authorList>
            <person name="Gilroy R."/>
        </authorList>
    </citation>
    <scope>NUCLEOTIDE SEQUENCE</scope>
    <source>
        <strain evidence="7">B1-13419</strain>
    </source>
</reference>
<proteinExistence type="predicted"/>
<dbReference type="Pfam" id="PF12831">
    <property type="entry name" value="FAD_oxidored"/>
    <property type="match status" value="1"/>
</dbReference>
<gene>
    <name evidence="7" type="ORF">IAB91_01530</name>
</gene>
<dbReference type="Proteomes" id="UP000823757">
    <property type="component" value="Unassembled WGS sequence"/>
</dbReference>
<dbReference type="PANTHER" id="PTHR43498:SF1">
    <property type="entry name" value="COB--COM HETERODISULFIDE REDUCTASE IRON-SULFUR SUBUNIT A"/>
    <property type="match status" value="1"/>
</dbReference>
<dbReference type="Gene3D" id="3.50.50.60">
    <property type="entry name" value="FAD/NAD(P)-binding domain"/>
    <property type="match status" value="1"/>
</dbReference>
<dbReference type="GO" id="GO:0051539">
    <property type="term" value="F:4 iron, 4 sulfur cluster binding"/>
    <property type="evidence" value="ECO:0007669"/>
    <property type="project" value="UniProtKB-KW"/>
</dbReference>
<organism evidence="7 8">
    <name type="scientific">Candidatus Cryptobacteroides faecigallinarum</name>
    <dbReference type="NCBI Taxonomy" id="2840763"/>
    <lineage>
        <taxon>Bacteria</taxon>
        <taxon>Pseudomonadati</taxon>
        <taxon>Bacteroidota</taxon>
        <taxon>Bacteroidia</taxon>
        <taxon>Bacteroidales</taxon>
        <taxon>Candidatus Cryptobacteroides</taxon>
    </lineage>
</organism>
<dbReference type="GO" id="GO:0016491">
    <property type="term" value="F:oxidoreductase activity"/>
    <property type="evidence" value="ECO:0007669"/>
    <property type="project" value="UniProtKB-KW"/>
</dbReference>
<protein>
    <submittedName>
        <fullName evidence="7">FAD-dependent oxidoreductase</fullName>
    </submittedName>
</protein>
<evidence type="ECO:0000256" key="1">
    <source>
        <dbReference type="ARBA" id="ARBA00022485"/>
    </source>
</evidence>
<evidence type="ECO:0000256" key="4">
    <source>
        <dbReference type="ARBA" id="ARBA00023004"/>
    </source>
</evidence>
<evidence type="ECO:0000313" key="8">
    <source>
        <dbReference type="Proteomes" id="UP000823757"/>
    </source>
</evidence>
<dbReference type="EMBL" id="JADIMD010000021">
    <property type="protein sequence ID" value="MBO8473958.1"/>
    <property type="molecule type" value="Genomic_DNA"/>
</dbReference>
<name>A0A9D9NI55_9BACT</name>
<evidence type="ECO:0000313" key="7">
    <source>
        <dbReference type="EMBL" id="MBO8473958.1"/>
    </source>
</evidence>
<feature type="signal peptide" evidence="6">
    <location>
        <begin position="1"/>
        <end position="19"/>
    </location>
</feature>
<dbReference type="GO" id="GO:0046872">
    <property type="term" value="F:metal ion binding"/>
    <property type="evidence" value="ECO:0007669"/>
    <property type="project" value="UniProtKB-KW"/>
</dbReference>
<reference evidence="7" key="2">
    <citation type="journal article" date="2021" name="PeerJ">
        <title>Extensive microbial diversity within the chicken gut microbiome revealed by metagenomics and culture.</title>
        <authorList>
            <person name="Gilroy R."/>
            <person name="Ravi A."/>
            <person name="Getino M."/>
            <person name="Pursley I."/>
            <person name="Horton D.L."/>
            <person name="Alikhan N.F."/>
            <person name="Baker D."/>
            <person name="Gharbi K."/>
            <person name="Hall N."/>
            <person name="Watson M."/>
            <person name="Adriaenssens E.M."/>
            <person name="Foster-Nyarko E."/>
            <person name="Jarju S."/>
            <person name="Secka A."/>
            <person name="Antonio M."/>
            <person name="Oren A."/>
            <person name="Chaudhuri R.R."/>
            <person name="La Ragione R."/>
            <person name="Hildebrand F."/>
            <person name="Pallen M.J."/>
        </authorList>
    </citation>
    <scope>NUCLEOTIDE SEQUENCE</scope>
    <source>
        <strain evidence="7">B1-13419</strain>
    </source>
</reference>
<keyword evidence="3" id="KW-0560">Oxidoreductase</keyword>
<accession>A0A9D9NI55</accession>
<keyword evidence="2" id="KW-0479">Metal-binding</keyword>
<dbReference type="PANTHER" id="PTHR43498">
    <property type="entry name" value="FERREDOXIN:COB-COM HETERODISULFIDE REDUCTASE SUBUNIT A"/>
    <property type="match status" value="1"/>
</dbReference>
<dbReference type="InterPro" id="IPR036188">
    <property type="entry name" value="FAD/NAD-bd_sf"/>
</dbReference>
<comment type="caution">
    <text evidence="7">The sequence shown here is derived from an EMBL/GenBank/DDBJ whole genome shotgun (WGS) entry which is preliminary data.</text>
</comment>